<reference evidence="1 2" key="1">
    <citation type="submission" date="2017-10" db="EMBL/GenBank/DDBJ databases">
        <title>Novel microbial diversity and functional potential in the marine mammal oral microbiome.</title>
        <authorList>
            <person name="Dudek N.K."/>
            <person name="Sun C.L."/>
            <person name="Burstein D."/>
            <person name="Kantor R.S."/>
            <person name="Aliaga Goltsman D.S."/>
            <person name="Bik E.M."/>
            <person name="Thomas B.C."/>
            <person name="Banfield J.F."/>
            <person name="Relman D.A."/>
        </authorList>
    </citation>
    <scope>NUCLEOTIDE SEQUENCE [LARGE SCALE GENOMIC DNA]</scope>
    <source>
        <strain evidence="1">DOLJORAL78_47_202</strain>
    </source>
</reference>
<dbReference type="CDD" id="cd02440">
    <property type="entry name" value="AdoMet_MTases"/>
    <property type="match status" value="1"/>
</dbReference>
<evidence type="ECO:0000313" key="1">
    <source>
        <dbReference type="EMBL" id="PIE62666.1"/>
    </source>
</evidence>
<organism evidence="1 2">
    <name type="scientific">Desulfobacter postgatei</name>
    <dbReference type="NCBI Taxonomy" id="2293"/>
    <lineage>
        <taxon>Bacteria</taxon>
        <taxon>Pseudomonadati</taxon>
        <taxon>Thermodesulfobacteriota</taxon>
        <taxon>Desulfobacteria</taxon>
        <taxon>Desulfobacterales</taxon>
        <taxon>Desulfobacteraceae</taxon>
        <taxon>Desulfobacter</taxon>
    </lineage>
</organism>
<protein>
    <recommendedName>
        <fullName evidence="3">Methyltransferase type 11</fullName>
    </recommendedName>
</protein>
<dbReference type="InterPro" id="IPR029063">
    <property type="entry name" value="SAM-dependent_MTases_sf"/>
</dbReference>
<dbReference type="AlphaFoldDB" id="A0A2G6MRT8"/>
<name>A0A2G6MRT8_9BACT</name>
<dbReference type="Gene3D" id="3.40.50.150">
    <property type="entry name" value="Vaccinia Virus protein VP39"/>
    <property type="match status" value="1"/>
</dbReference>
<comment type="caution">
    <text evidence="1">The sequence shown here is derived from an EMBL/GenBank/DDBJ whole genome shotgun (WGS) entry which is preliminary data.</text>
</comment>
<evidence type="ECO:0008006" key="3">
    <source>
        <dbReference type="Google" id="ProtNLM"/>
    </source>
</evidence>
<dbReference type="Gene3D" id="3.40.50.720">
    <property type="entry name" value="NAD(P)-binding Rossmann-like Domain"/>
    <property type="match status" value="1"/>
</dbReference>
<dbReference type="Proteomes" id="UP000231203">
    <property type="component" value="Unassembled WGS sequence"/>
</dbReference>
<proteinExistence type="predicted"/>
<dbReference type="EMBL" id="PDTI01000035">
    <property type="protein sequence ID" value="PIE62666.1"/>
    <property type="molecule type" value="Genomic_DNA"/>
</dbReference>
<sequence>MLDEKSYSTPRTKCPVCACSQSVVLTEQKFADLDNTNLTRYDVSLCRNCGMLFANNIPSQKDFDEYYFNLNRYENEEMLSNGASHSGLLQYISDKDSKRLIGDFGCGSGIDLLALHNWGYKNLIGVDTSRQNCNYLKKKGITTVNKSVFRLEQDDFNDKFDAIFLMAVLEHIVDLHGFIKKTISFLDGDLVVCVPEQFMWRGDVYPYREYSIEHINYFTFSSLCRLMDLYDYEPHNIYPNETGSRNIVFCRKIQIEQYNLKSNNAVECALNKIDYLLTRQRPVIVYGCGTLTRYMLANTRFSKLNIIAFADGSPHYHGKQLCGIPIIDPIELTKYPQFPILTSTYVANRTIETYLHDVLHIPNEVISLL</sequence>
<evidence type="ECO:0000313" key="2">
    <source>
        <dbReference type="Proteomes" id="UP000231203"/>
    </source>
</evidence>
<dbReference type="PANTHER" id="PTHR43861">
    <property type="entry name" value="TRANS-ACONITATE 2-METHYLTRANSFERASE-RELATED"/>
    <property type="match status" value="1"/>
</dbReference>
<dbReference type="SUPFAM" id="SSF53335">
    <property type="entry name" value="S-adenosyl-L-methionine-dependent methyltransferases"/>
    <property type="match status" value="2"/>
</dbReference>
<dbReference type="Pfam" id="PF13489">
    <property type="entry name" value="Methyltransf_23"/>
    <property type="match status" value="1"/>
</dbReference>
<accession>A0A2G6MRT8</accession>
<gene>
    <name evidence="1" type="ORF">CSA25_04180</name>
</gene>